<name>A0A2U1QHH1_ARTAN</name>
<dbReference type="EMBL" id="PKPP01000120">
    <property type="protein sequence ID" value="PWA97469.1"/>
    <property type="molecule type" value="Genomic_DNA"/>
</dbReference>
<organism evidence="1 2">
    <name type="scientific">Artemisia annua</name>
    <name type="common">Sweet wormwood</name>
    <dbReference type="NCBI Taxonomy" id="35608"/>
    <lineage>
        <taxon>Eukaryota</taxon>
        <taxon>Viridiplantae</taxon>
        <taxon>Streptophyta</taxon>
        <taxon>Embryophyta</taxon>
        <taxon>Tracheophyta</taxon>
        <taxon>Spermatophyta</taxon>
        <taxon>Magnoliopsida</taxon>
        <taxon>eudicotyledons</taxon>
        <taxon>Gunneridae</taxon>
        <taxon>Pentapetalae</taxon>
        <taxon>asterids</taxon>
        <taxon>campanulids</taxon>
        <taxon>Asterales</taxon>
        <taxon>Asteraceae</taxon>
        <taxon>Asteroideae</taxon>
        <taxon>Anthemideae</taxon>
        <taxon>Artemisiinae</taxon>
        <taxon>Artemisia</taxon>
    </lineage>
</organism>
<protein>
    <submittedName>
        <fullName evidence="1">Glucose/ribitol dehydrogenase</fullName>
    </submittedName>
</protein>
<dbReference type="OrthoDB" id="47007at2759"/>
<dbReference type="Proteomes" id="UP000245207">
    <property type="component" value="Unassembled WGS sequence"/>
</dbReference>
<evidence type="ECO:0000313" key="2">
    <source>
        <dbReference type="Proteomes" id="UP000245207"/>
    </source>
</evidence>
<reference evidence="1 2" key="1">
    <citation type="journal article" date="2018" name="Mol. Plant">
        <title>The genome of Artemisia annua provides insight into the evolution of Asteraceae family and artemisinin biosynthesis.</title>
        <authorList>
            <person name="Shen Q."/>
            <person name="Zhang L."/>
            <person name="Liao Z."/>
            <person name="Wang S."/>
            <person name="Yan T."/>
            <person name="Shi P."/>
            <person name="Liu M."/>
            <person name="Fu X."/>
            <person name="Pan Q."/>
            <person name="Wang Y."/>
            <person name="Lv Z."/>
            <person name="Lu X."/>
            <person name="Zhang F."/>
            <person name="Jiang W."/>
            <person name="Ma Y."/>
            <person name="Chen M."/>
            <person name="Hao X."/>
            <person name="Li L."/>
            <person name="Tang Y."/>
            <person name="Lv G."/>
            <person name="Zhou Y."/>
            <person name="Sun X."/>
            <person name="Brodelius P.E."/>
            <person name="Rose J.K.C."/>
            <person name="Tang K."/>
        </authorList>
    </citation>
    <scope>NUCLEOTIDE SEQUENCE [LARGE SCALE GENOMIC DNA]</scope>
    <source>
        <strain evidence="2">cv. Huhao1</strain>
        <tissue evidence="1">Leaf</tissue>
    </source>
</reference>
<keyword evidence="2" id="KW-1185">Reference proteome</keyword>
<proteinExistence type="predicted"/>
<gene>
    <name evidence="1" type="ORF">CTI12_AA028780</name>
</gene>
<evidence type="ECO:0000313" key="1">
    <source>
        <dbReference type="EMBL" id="PWA97469.1"/>
    </source>
</evidence>
<accession>A0A2U1QHH1</accession>
<sequence>MAVTMGKSNFWLIECNVLSPLKMSEEEWNSTMRTNLTGTWLVAKYVVHICVMQIKEVQS</sequence>
<dbReference type="AlphaFoldDB" id="A0A2U1QHH1"/>
<comment type="caution">
    <text evidence="1">The sequence shown here is derived from an EMBL/GenBank/DDBJ whole genome shotgun (WGS) entry which is preliminary data.</text>
</comment>